<comment type="caution">
    <text evidence="4">The sequence shown here is derived from an EMBL/GenBank/DDBJ whole genome shotgun (WGS) entry which is preliminary data.</text>
</comment>
<dbReference type="SUPFAM" id="SSF52058">
    <property type="entry name" value="L domain-like"/>
    <property type="match status" value="1"/>
</dbReference>
<dbReference type="Gene3D" id="3.80.10.10">
    <property type="entry name" value="Ribonuclease Inhibitor"/>
    <property type="match status" value="1"/>
</dbReference>
<proteinExistence type="predicted"/>
<dbReference type="GO" id="GO:0004674">
    <property type="term" value="F:protein serine/threonine kinase activity"/>
    <property type="evidence" value="ECO:0007669"/>
    <property type="project" value="TreeGrafter"/>
</dbReference>
<dbReference type="EMBL" id="JNBR01000004">
    <property type="protein sequence ID" value="OQS01628.1"/>
    <property type="molecule type" value="Genomic_DNA"/>
</dbReference>
<organism evidence="4 5">
    <name type="scientific">Achlya hypogyna</name>
    <name type="common">Oomycete</name>
    <name type="synonym">Protoachlya hypogyna</name>
    <dbReference type="NCBI Taxonomy" id="1202772"/>
    <lineage>
        <taxon>Eukaryota</taxon>
        <taxon>Sar</taxon>
        <taxon>Stramenopiles</taxon>
        <taxon>Oomycota</taxon>
        <taxon>Saprolegniomycetes</taxon>
        <taxon>Saprolegniales</taxon>
        <taxon>Achlyaceae</taxon>
        <taxon>Achlya</taxon>
    </lineage>
</organism>
<keyword evidence="4" id="KW-0418">Kinase</keyword>
<keyword evidence="2" id="KW-1133">Transmembrane helix</keyword>
<name>A0A1V9ZUC7_ACHHY</name>
<feature type="region of interest" description="Disordered" evidence="1">
    <location>
        <begin position="297"/>
        <end position="331"/>
    </location>
</feature>
<dbReference type="STRING" id="1202772.A0A1V9ZUC7"/>
<feature type="domain" description="Protein kinase" evidence="3">
    <location>
        <begin position="335"/>
        <end position="634"/>
    </location>
</feature>
<evidence type="ECO:0000313" key="5">
    <source>
        <dbReference type="Proteomes" id="UP000243579"/>
    </source>
</evidence>
<keyword evidence="2" id="KW-0812">Transmembrane</keyword>
<dbReference type="InterPro" id="IPR051681">
    <property type="entry name" value="Ser/Thr_Kinases-Pseudokinases"/>
</dbReference>
<evidence type="ECO:0000313" key="4">
    <source>
        <dbReference type="EMBL" id="OQS01628.1"/>
    </source>
</evidence>
<dbReference type="GO" id="GO:0005524">
    <property type="term" value="F:ATP binding"/>
    <property type="evidence" value="ECO:0007669"/>
    <property type="project" value="InterPro"/>
</dbReference>
<dbReference type="Proteomes" id="UP000243579">
    <property type="component" value="Unassembled WGS sequence"/>
</dbReference>
<keyword evidence="4" id="KW-0808">Transferase</keyword>
<evidence type="ECO:0000256" key="1">
    <source>
        <dbReference type="SAM" id="MobiDB-lite"/>
    </source>
</evidence>
<gene>
    <name evidence="4" type="ORF">ACHHYP_00536</name>
</gene>
<dbReference type="InterPro" id="IPR011009">
    <property type="entry name" value="Kinase-like_dom_sf"/>
</dbReference>
<dbReference type="AlphaFoldDB" id="A0A1V9ZUC7"/>
<evidence type="ECO:0000259" key="3">
    <source>
        <dbReference type="PROSITE" id="PS50011"/>
    </source>
</evidence>
<evidence type="ECO:0000256" key="2">
    <source>
        <dbReference type="SAM" id="Phobius"/>
    </source>
</evidence>
<dbReference type="Pfam" id="PF00069">
    <property type="entry name" value="Pkinase"/>
    <property type="match status" value="1"/>
</dbReference>
<keyword evidence="5" id="KW-1185">Reference proteome</keyword>
<sequence>MPSSSTLTSSCVATCGDGFGGVCALYMGAADCPESSSVPCMQATRATYYQCFNVTEPSFTLLVGSSSSGQTKLPLANVATLGTVDLRSLSSLSFQGQGDTMPALATTSSFLALSTTLTSLSFANVALSPLSQQQLPASLQSLSMVKCNLTEWPIADGLASLVSLDISRNGLKSIPAAVVALPKLKSLNASGNPLALTGLQTAPMAAFFTRLKTFHVDVAMCGGAALTFTSPTALAAAKCSPGNATSDSSTSTADRSTTAPGAAPSLMSPTVIALVAVAGVLAIVGVFVVLRRRRTHPAAAPVDGNSPDLPSYRDAPKTKDSGTSSSLHPGLVSALKKPKDAAAMAFAAKYTGDTELQALVLPATAVVPTRRLARSQNRSYDVWLGQYEDQFVAIKRVAAHVADADACAERLVEELRSLSRLHHPNIVRLRGLLSLAAPDAVGGVMDHCVHGDLQALLAASAVDDPTWSWPSRKFKLALGVARALAYLHGQAPSVIHRDVRCKSVLVDERFEAQLSNFESARARSILDTMTQDVGTMQWIAPEVLRGEDYCEAVDVYSFGVVLTELATHQVPFHDYHHEDTKRVLVQELMTGRAVPSFGDDCPAPVLALGRQCLQLDPSKRPPMASVVDVLEKLLHEHDRDGFLV</sequence>
<dbReference type="PANTHER" id="PTHR44329">
    <property type="entry name" value="SERINE/THREONINE-PROTEIN KINASE TNNI3K-RELATED"/>
    <property type="match status" value="1"/>
</dbReference>
<protein>
    <submittedName>
        <fullName evidence="4">Protein kinase</fullName>
    </submittedName>
</protein>
<dbReference type="SUPFAM" id="SSF56112">
    <property type="entry name" value="Protein kinase-like (PK-like)"/>
    <property type="match status" value="1"/>
</dbReference>
<accession>A0A1V9ZUC7</accession>
<dbReference type="Gene3D" id="1.10.510.10">
    <property type="entry name" value="Transferase(Phosphotransferase) domain 1"/>
    <property type="match status" value="1"/>
</dbReference>
<keyword evidence="2" id="KW-0472">Membrane</keyword>
<dbReference type="InterPro" id="IPR000719">
    <property type="entry name" value="Prot_kinase_dom"/>
</dbReference>
<dbReference type="OrthoDB" id="4062651at2759"/>
<feature type="region of interest" description="Disordered" evidence="1">
    <location>
        <begin position="239"/>
        <end position="261"/>
    </location>
</feature>
<feature type="compositionally biased region" description="Low complexity" evidence="1">
    <location>
        <begin position="244"/>
        <end position="259"/>
    </location>
</feature>
<reference evidence="4 5" key="1">
    <citation type="journal article" date="2014" name="Genome Biol. Evol.">
        <title>The secreted proteins of Achlya hypogyna and Thraustotheca clavata identify the ancestral oomycete secretome and reveal gene acquisitions by horizontal gene transfer.</title>
        <authorList>
            <person name="Misner I."/>
            <person name="Blouin N."/>
            <person name="Leonard G."/>
            <person name="Richards T.A."/>
            <person name="Lane C.E."/>
        </authorList>
    </citation>
    <scope>NUCLEOTIDE SEQUENCE [LARGE SCALE GENOMIC DNA]</scope>
    <source>
        <strain evidence="4 5">ATCC 48635</strain>
    </source>
</reference>
<dbReference type="PROSITE" id="PS50011">
    <property type="entry name" value="PROTEIN_KINASE_DOM"/>
    <property type="match status" value="1"/>
</dbReference>
<dbReference type="PANTHER" id="PTHR44329:SF214">
    <property type="entry name" value="PROTEIN KINASE DOMAIN-CONTAINING PROTEIN"/>
    <property type="match status" value="1"/>
</dbReference>
<feature type="transmembrane region" description="Helical" evidence="2">
    <location>
        <begin position="266"/>
        <end position="290"/>
    </location>
</feature>
<dbReference type="InterPro" id="IPR032675">
    <property type="entry name" value="LRR_dom_sf"/>
</dbReference>